<dbReference type="PANTHER" id="PTHR24413">
    <property type="entry name" value="SPECKLE-TYPE POZ PROTEIN"/>
    <property type="match status" value="1"/>
</dbReference>
<evidence type="ECO:0000259" key="2">
    <source>
        <dbReference type="PROSITE" id="PS50097"/>
    </source>
</evidence>
<dbReference type="SUPFAM" id="SSF54695">
    <property type="entry name" value="POZ domain"/>
    <property type="match status" value="1"/>
</dbReference>
<accession>A0A226DF08</accession>
<dbReference type="SMART" id="SM00225">
    <property type="entry name" value="BTB"/>
    <property type="match status" value="1"/>
</dbReference>
<sequence>MGSSESKTSETSANISSGPSNRGAEVTSTVPIAKEEHITWKIENIATMINLAKDSSEFRSMAEKSYTNFEFEIEPENGIGWTAWRLCFSVQTPSHPVQRPEYFSLLLEKQEENGKEKVGSKKWFDGGVLVKMELLKDTKLTTKTVKQGDPFAIIKDKDPLIKNMTHDVNSFMGWENFLSIDTLYDSHSNGNAPPESSVVRKTSSITISLKITFQYLQVTTTSRQLSSYEALNHECTQDFRKFMQTLFEQNVKVRSSSPSASELADSGSAVLRISGKYILVQKCFLITRSPVFKAMFEASMKQSGSNVVEIDDIDYRVMLSVLEYIYTGNLPISGKSQEAWKKFPSDVVKASDRYELPLLKRFCEENLAQVCTKENAKDLYDLARRYKFENAKKQIWDLIREMDPDGIL</sequence>
<evidence type="ECO:0000313" key="4">
    <source>
        <dbReference type="Proteomes" id="UP000198287"/>
    </source>
</evidence>
<reference evidence="3 4" key="1">
    <citation type="submission" date="2015-12" db="EMBL/GenBank/DDBJ databases">
        <title>The genome of Folsomia candida.</title>
        <authorList>
            <person name="Faddeeva A."/>
            <person name="Derks M.F."/>
            <person name="Anvar Y."/>
            <person name="Smit S."/>
            <person name="Van Straalen N."/>
            <person name="Roelofs D."/>
        </authorList>
    </citation>
    <scope>NUCLEOTIDE SEQUENCE [LARGE SCALE GENOMIC DNA]</scope>
    <source>
        <strain evidence="3 4">VU population</strain>
        <tissue evidence="3">Whole body</tissue>
    </source>
</reference>
<protein>
    <submittedName>
        <fullName evidence="3">Speckle-type POZ protein</fullName>
    </submittedName>
</protein>
<comment type="caution">
    <text evidence="3">The sequence shown here is derived from an EMBL/GenBank/DDBJ whole genome shotgun (WGS) entry which is preliminary data.</text>
</comment>
<dbReference type="InterPro" id="IPR000210">
    <property type="entry name" value="BTB/POZ_dom"/>
</dbReference>
<proteinExistence type="predicted"/>
<keyword evidence="4" id="KW-1185">Reference proteome</keyword>
<feature type="domain" description="BTB" evidence="2">
    <location>
        <begin position="267"/>
        <end position="334"/>
    </location>
</feature>
<dbReference type="Pfam" id="PF00651">
    <property type="entry name" value="BTB"/>
    <property type="match status" value="1"/>
</dbReference>
<dbReference type="PROSITE" id="PS50097">
    <property type="entry name" value="BTB"/>
    <property type="match status" value="1"/>
</dbReference>
<evidence type="ECO:0000256" key="1">
    <source>
        <dbReference type="SAM" id="MobiDB-lite"/>
    </source>
</evidence>
<dbReference type="InterPro" id="IPR011333">
    <property type="entry name" value="SKP1/BTB/POZ_sf"/>
</dbReference>
<dbReference type="AlphaFoldDB" id="A0A226DF08"/>
<dbReference type="Proteomes" id="UP000198287">
    <property type="component" value="Unassembled WGS sequence"/>
</dbReference>
<dbReference type="Gene3D" id="3.30.710.10">
    <property type="entry name" value="Potassium Channel Kv1.1, Chain A"/>
    <property type="match status" value="1"/>
</dbReference>
<organism evidence="3 4">
    <name type="scientific">Folsomia candida</name>
    <name type="common">Springtail</name>
    <dbReference type="NCBI Taxonomy" id="158441"/>
    <lineage>
        <taxon>Eukaryota</taxon>
        <taxon>Metazoa</taxon>
        <taxon>Ecdysozoa</taxon>
        <taxon>Arthropoda</taxon>
        <taxon>Hexapoda</taxon>
        <taxon>Collembola</taxon>
        <taxon>Entomobryomorpha</taxon>
        <taxon>Isotomoidea</taxon>
        <taxon>Isotomidae</taxon>
        <taxon>Proisotominae</taxon>
        <taxon>Folsomia</taxon>
    </lineage>
</organism>
<dbReference type="STRING" id="158441.A0A226DF08"/>
<name>A0A226DF08_FOLCA</name>
<dbReference type="EMBL" id="LNIX01000022">
    <property type="protein sequence ID" value="OXA43444.1"/>
    <property type="molecule type" value="Genomic_DNA"/>
</dbReference>
<gene>
    <name evidence="3" type="ORF">Fcan01_21824</name>
</gene>
<feature type="region of interest" description="Disordered" evidence="1">
    <location>
        <begin position="1"/>
        <end position="29"/>
    </location>
</feature>
<dbReference type="OrthoDB" id="10249567at2759"/>
<evidence type="ECO:0000313" key="3">
    <source>
        <dbReference type="EMBL" id="OXA43444.1"/>
    </source>
</evidence>